<dbReference type="Gene3D" id="1.10.443.10">
    <property type="entry name" value="Intergrase catalytic core"/>
    <property type="match status" value="1"/>
</dbReference>
<evidence type="ECO:0000256" key="2">
    <source>
        <dbReference type="SAM" id="MobiDB-lite"/>
    </source>
</evidence>
<sequence>MRTVTGSSGSRKPRRNSREAEEVVYSPQPGRTSPTRAWREHIRVNRLGPDDPLVAYRDENGELKVLSKTVFLKRCNEVWSRHNIPRMTGHCFRIGGTTHYLVQGIPPDIVKMLG</sequence>
<dbReference type="OrthoDB" id="3254696at2759"/>
<evidence type="ECO:0008006" key="5">
    <source>
        <dbReference type="Google" id="ProtNLM"/>
    </source>
</evidence>
<name>A0A6A4H2N5_9AGAR</name>
<dbReference type="AlphaFoldDB" id="A0A6A4H2N5"/>
<protein>
    <recommendedName>
        <fullName evidence="5">Tyr recombinase domain-containing protein</fullName>
    </recommendedName>
</protein>
<dbReference type="InterPro" id="IPR013762">
    <property type="entry name" value="Integrase-like_cat_sf"/>
</dbReference>
<dbReference type="Proteomes" id="UP000799118">
    <property type="component" value="Unassembled WGS sequence"/>
</dbReference>
<dbReference type="InterPro" id="IPR011010">
    <property type="entry name" value="DNA_brk_join_enz"/>
</dbReference>
<feature type="region of interest" description="Disordered" evidence="2">
    <location>
        <begin position="1"/>
        <end position="34"/>
    </location>
</feature>
<evidence type="ECO:0000256" key="1">
    <source>
        <dbReference type="ARBA" id="ARBA00023172"/>
    </source>
</evidence>
<dbReference type="GO" id="GO:0006310">
    <property type="term" value="P:DNA recombination"/>
    <property type="evidence" value="ECO:0007669"/>
    <property type="project" value="UniProtKB-KW"/>
</dbReference>
<gene>
    <name evidence="3" type="ORF">BT96DRAFT_1000852</name>
</gene>
<dbReference type="EMBL" id="ML769609">
    <property type="protein sequence ID" value="KAE9391928.1"/>
    <property type="molecule type" value="Genomic_DNA"/>
</dbReference>
<dbReference type="SUPFAM" id="SSF56349">
    <property type="entry name" value="DNA breaking-rejoining enzymes"/>
    <property type="match status" value="1"/>
</dbReference>
<accession>A0A6A4H2N5</accession>
<evidence type="ECO:0000313" key="3">
    <source>
        <dbReference type="EMBL" id="KAE9391928.1"/>
    </source>
</evidence>
<keyword evidence="1" id="KW-0233">DNA recombination</keyword>
<reference evidence="3" key="1">
    <citation type="journal article" date="2019" name="Environ. Microbiol.">
        <title>Fungal ecological strategies reflected in gene transcription - a case study of two litter decomposers.</title>
        <authorList>
            <person name="Barbi F."/>
            <person name="Kohler A."/>
            <person name="Barry K."/>
            <person name="Baskaran P."/>
            <person name="Daum C."/>
            <person name="Fauchery L."/>
            <person name="Ihrmark K."/>
            <person name="Kuo A."/>
            <person name="LaButti K."/>
            <person name="Lipzen A."/>
            <person name="Morin E."/>
            <person name="Grigoriev I.V."/>
            <person name="Henrissat B."/>
            <person name="Lindahl B."/>
            <person name="Martin F."/>
        </authorList>
    </citation>
    <scope>NUCLEOTIDE SEQUENCE</scope>
    <source>
        <strain evidence="3">JB14</strain>
    </source>
</reference>
<keyword evidence="4" id="KW-1185">Reference proteome</keyword>
<organism evidence="3 4">
    <name type="scientific">Gymnopus androsaceus JB14</name>
    <dbReference type="NCBI Taxonomy" id="1447944"/>
    <lineage>
        <taxon>Eukaryota</taxon>
        <taxon>Fungi</taxon>
        <taxon>Dikarya</taxon>
        <taxon>Basidiomycota</taxon>
        <taxon>Agaricomycotina</taxon>
        <taxon>Agaricomycetes</taxon>
        <taxon>Agaricomycetidae</taxon>
        <taxon>Agaricales</taxon>
        <taxon>Marasmiineae</taxon>
        <taxon>Omphalotaceae</taxon>
        <taxon>Gymnopus</taxon>
    </lineage>
</organism>
<dbReference type="GO" id="GO:0003677">
    <property type="term" value="F:DNA binding"/>
    <property type="evidence" value="ECO:0007669"/>
    <property type="project" value="InterPro"/>
</dbReference>
<proteinExistence type="predicted"/>
<feature type="compositionally biased region" description="Polar residues" evidence="2">
    <location>
        <begin position="1"/>
        <end position="10"/>
    </location>
</feature>
<evidence type="ECO:0000313" key="4">
    <source>
        <dbReference type="Proteomes" id="UP000799118"/>
    </source>
</evidence>
<dbReference type="GO" id="GO:0015074">
    <property type="term" value="P:DNA integration"/>
    <property type="evidence" value="ECO:0007669"/>
    <property type="project" value="InterPro"/>
</dbReference>